<dbReference type="GO" id="GO:0003676">
    <property type="term" value="F:nucleic acid binding"/>
    <property type="evidence" value="ECO:0007669"/>
    <property type="project" value="InterPro"/>
</dbReference>
<protein>
    <recommendedName>
        <fullName evidence="1">Integrase catalytic domain-containing protein</fullName>
    </recommendedName>
</protein>
<dbReference type="OrthoDB" id="2286242at2759"/>
<dbReference type="PROSITE" id="PS50994">
    <property type="entry name" value="INTEGRASE"/>
    <property type="match status" value="1"/>
</dbReference>
<dbReference type="InterPro" id="IPR012337">
    <property type="entry name" value="RNaseH-like_sf"/>
</dbReference>
<name>A0A085MLP1_9BILA</name>
<dbReference type="PANTHER" id="PTHR37984">
    <property type="entry name" value="PROTEIN CBG26694"/>
    <property type="match status" value="1"/>
</dbReference>
<evidence type="ECO:0000313" key="3">
    <source>
        <dbReference type="EMBL" id="KFD62398.1"/>
    </source>
</evidence>
<evidence type="ECO:0000313" key="4">
    <source>
        <dbReference type="Proteomes" id="UP000030764"/>
    </source>
</evidence>
<dbReference type="SUPFAM" id="SSF53098">
    <property type="entry name" value="Ribonuclease H-like"/>
    <property type="match status" value="1"/>
</dbReference>
<organism evidence="2 4">
    <name type="scientific">Trichuris suis</name>
    <name type="common">pig whipworm</name>
    <dbReference type="NCBI Taxonomy" id="68888"/>
    <lineage>
        <taxon>Eukaryota</taxon>
        <taxon>Metazoa</taxon>
        <taxon>Ecdysozoa</taxon>
        <taxon>Nematoda</taxon>
        <taxon>Enoplea</taxon>
        <taxon>Dorylaimia</taxon>
        <taxon>Trichinellida</taxon>
        <taxon>Trichuridae</taxon>
        <taxon>Trichuris</taxon>
    </lineage>
</organism>
<dbReference type="EMBL" id="KL363185">
    <property type="protein sequence ID" value="KFD58137.1"/>
    <property type="molecule type" value="Genomic_DNA"/>
</dbReference>
<evidence type="ECO:0000313" key="2">
    <source>
        <dbReference type="EMBL" id="KFD58137.1"/>
    </source>
</evidence>
<dbReference type="AlphaFoldDB" id="A0A085MLP1"/>
<proteinExistence type="predicted"/>
<evidence type="ECO:0000259" key="1">
    <source>
        <dbReference type="PROSITE" id="PS50994"/>
    </source>
</evidence>
<keyword evidence="4" id="KW-1185">Reference proteome</keyword>
<feature type="domain" description="Integrase catalytic" evidence="1">
    <location>
        <begin position="1"/>
        <end position="60"/>
    </location>
</feature>
<dbReference type="GO" id="GO:0015074">
    <property type="term" value="P:DNA integration"/>
    <property type="evidence" value="ECO:0007669"/>
    <property type="project" value="InterPro"/>
</dbReference>
<accession>A0A085MLP1</accession>
<dbReference type="InterPro" id="IPR050951">
    <property type="entry name" value="Retrovirus_Pol_polyprotein"/>
</dbReference>
<dbReference type="Proteomes" id="UP000030758">
    <property type="component" value="Unassembled WGS sequence"/>
</dbReference>
<sequence length="95" mass="10599">MFSRCAIPEIVRCDNGPCCAAYEFKEFSKQYEFEIVTSSPLYAQSNGEAECAVAAMGKILEKCDNVHLGLLAYKTTPMATDFSLAEMMFQTFTEN</sequence>
<dbReference type="Proteomes" id="UP000030764">
    <property type="component" value="Unassembled WGS sequence"/>
</dbReference>
<gene>
    <name evidence="2" type="ORF">M513_00900</name>
    <name evidence="3" type="ORF">M514_00900</name>
</gene>
<reference evidence="2 4" key="1">
    <citation type="journal article" date="2014" name="Nat. Genet.">
        <title>Genome and transcriptome of the porcine whipworm Trichuris suis.</title>
        <authorList>
            <person name="Jex A.R."/>
            <person name="Nejsum P."/>
            <person name="Schwarz E.M."/>
            <person name="Hu L."/>
            <person name="Young N.D."/>
            <person name="Hall R.S."/>
            <person name="Korhonen P.K."/>
            <person name="Liao S."/>
            <person name="Thamsborg S."/>
            <person name="Xia J."/>
            <person name="Xu P."/>
            <person name="Wang S."/>
            <person name="Scheerlinck J.P."/>
            <person name="Hofmann A."/>
            <person name="Sternberg P.W."/>
            <person name="Wang J."/>
            <person name="Gasser R.B."/>
        </authorList>
    </citation>
    <scope>NUCLEOTIDE SEQUENCE [LARGE SCALE GENOMIC DNA]</scope>
    <source>
        <strain evidence="3">DCEP-RM93F</strain>
        <strain evidence="2">DCEP-RM93M</strain>
    </source>
</reference>
<dbReference type="InterPro" id="IPR036397">
    <property type="entry name" value="RNaseH_sf"/>
</dbReference>
<dbReference type="EMBL" id="KL367596">
    <property type="protein sequence ID" value="KFD62398.1"/>
    <property type="molecule type" value="Genomic_DNA"/>
</dbReference>
<dbReference type="InterPro" id="IPR001584">
    <property type="entry name" value="Integrase_cat-core"/>
</dbReference>
<dbReference type="PANTHER" id="PTHR37984:SF5">
    <property type="entry name" value="PROTEIN NYNRIN-LIKE"/>
    <property type="match status" value="1"/>
</dbReference>
<dbReference type="Gene3D" id="3.30.420.10">
    <property type="entry name" value="Ribonuclease H-like superfamily/Ribonuclease H"/>
    <property type="match status" value="1"/>
</dbReference>